<comment type="caution">
    <text evidence="1">The sequence shown here is derived from an EMBL/GenBank/DDBJ whole genome shotgun (WGS) entry which is preliminary data.</text>
</comment>
<dbReference type="Proteomes" id="UP001063166">
    <property type="component" value="Unassembled WGS sequence"/>
</dbReference>
<name>A0A9P3UJJ4_LYOSH</name>
<dbReference type="AlphaFoldDB" id="A0A9P3UJJ4"/>
<reference evidence="1" key="1">
    <citation type="submission" date="2022-07" db="EMBL/GenBank/DDBJ databases">
        <title>The genome of Lyophyllum shimeji provides insight into the initial evolution of ectomycorrhizal fungal genome.</title>
        <authorList>
            <person name="Kobayashi Y."/>
            <person name="Shibata T."/>
            <person name="Hirakawa H."/>
            <person name="Shigenobu S."/>
            <person name="Nishiyama T."/>
            <person name="Yamada A."/>
            <person name="Hasebe M."/>
            <person name="Kawaguchi M."/>
        </authorList>
    </citation>
    <scope>NUCLEOTIDE SEQUENCE</scope>
    <source>
        <strain evidence="1">AT787</strain>
    </source>
</reference>
<sequence length="101" mass="10830">MTSDVTPGTCTFHFAQEKLLPRGGAVEPHSQGVATYKGRYTVTSLNFAEVVCSRSALPTPRGSDRVATTLPTTRSLDVHLIYPYISRTGHSAPWPAPVASS</sequence>
<gene>
    <name evidence="1" type="ORF">LshimejAT787_0102850</name>
</gene>
<protein>
    <submittedName>
        <fullName evidence="1">Uncharacterized protein</fullName>
    </submittedName>
</protein>
<dbReference type="EMBL" id="BRPK01000001">
    <property type="protein sequence ID" value="GLB33401.1"/>
    <property type="molecule type" value="Genomic_DNA"/>
</dbReference>
<keyword evidence="2" id="KW-1185">Reference proteome</keyword>
<organism evidence="1 2">
    <name type="scientific">Lyophyllum shimeji</name>
    <name type="common">Hon-shimeji</name>
    <name type="synonym">Tricholoma shimeji</name>
    <dbReference type="NCBI Taxonomy" id="47721"/>
    <lineage>
        <taxon>Eukaryota</taxon>
        <taxon>Fungi</taxon>
        <taxon>Dikarya</taxon>
        <taxon>Basidiomycota</taxon>
        <taxon>Agaricomycotina</taxon>
        <taxon>Agaricomycetes</taxon>
        <taxon>Agaricomycetidae</taxon>
        <taxon>Agaricales</taxon>
        <taxon>Tricholomatineae</taxon>
        <taxon>Lyophyllaceae</taxon>
        <taxon>Lyophyllum</taxon>
    </lineage>
</organism>
<proteinExistence type="predicted"/>
<evidence type="ECO:0000313" key="1">
    <source>
        <dbReference type="EMBL" id="GLB33401.1"/>
    </source>
</evidence>
<evidence type="ECO:0000313" key="2">
    <source>
        <dbReference type="Proteomes" id="UP001063166"/>
    </source>
</evidence>
<accession>A0A9P3UJJ4</accession>